<name>A0ABW1LU50_9ACTN</name>
<gene>
    <name evidence="2" type="ORF">ACFP50_02460</name>
</gene>
<organism evidence="2 3">
    <name type="scientific">Streptomyces pratens</name>
    <dbReference type="NCBI Taxonomy" id="887456"/>
    <lineage>
        <taxon>Bacteria</taxon>
        <taxon>Bacillati</taxon>
        <taxon>Actinomycetota</taxon>
        <taxon>Actinomycetes</taxon>
        <taxon>Kitasatosporales</taxon>
        <taxon>Streptomycetaceae</taxon>
        <taxon>Streptomyces</taxon>
    </lineage>
</organism>
<dbReference type="Proteomes" id="UP001596242">
    <property type="component" value="Unassembled WGS sequence"/>
</dbReference>
<comment type="caution">
    <text evidence="2">The sequence shown here is derived from an EMBL/GenBank/DDBJ whole genome shotgun (WGS) entry which is preliminary data.</text>
</comment>
<keyword evidence="3" id="KW-1185">Reference proteome</keyword>
<keyword evidence="1" id="KW-0472">Membrane</keyword>
<evidence type="ECO:0000256" key="1">
    <source>
        <dbReference type="SAM" id="Phobius"/>
    </source>
</evidence>
<sequence length="46" mass="4870">MIGVPLAVAVGRAFSLLGWSLPAFLALDVLLAVVRHRRTARTDAPA</sequence>
<accession>A0ABW1LU50</accession>
<proteinExistence type="predicted"/>
<keyword evidence="1" id="KW-0812">Transmembrane</keyword>
<dbReference type="RefSeq" id="WP_386392760.1">
    <property type="nucleotide sequence ID" value="NZ_JBHSPT010000007.1"/>
</dbReference>
<evidence type="ECO:0000313" key="2">
    <source>
        <dbReference type="EMBL" id="MFC6054367.1"/>
    </source>
</evidence>
<evidence type="ECO:0000313" key="3">
    <source>
        <dbReference type="Proteomes" id="UP001596242"/>
    </source>
</evidence>
<feature type="transmembrane region" description="Helical" evidence="1">
    <location>
        <begin position="13"/>
        <end position="34"/>
    </location>
</feature>
<reference evidence="3" key="1">
    <citation type="journal article" date="2019" name="Int. J. Syst. Evol. Microbiol.">
        <title>The Global Catalogue of Microorganisms (GCM) 10K type strain sequencing project: providing services to taxonomists for standard genome sequencing and annotation.</title>
        <authorList>
            <consortium name="The Broad Institute Genomics Platform"/>
            <consortium name="The Broad Institute Genome Sequencing Center for Infectious Disease"/>
            <person name="Wu L."/>
            <person name="Ma J."/>
        </authorList>
    </citation>
    <scope>NUCLEOTIDE SEQUENCE [LARGE SCALE GENOMIC DNA]</scope>
    <source>
        <strain evidence="3">JCM 12763</strain>
    </source>
</reference>
<protein>
    <submittedName>
        <fullName evidence="2">Uncharacterized protein</fullName>
    </submittedName>
</protein>
<keyword evidence="1" id="KW-1133">Transmembrane helix</keyword>
<dbReference type="EMBL" id="JBHSPT010000007">
    <property type="protein sequence ID" value="MFC6054367.1"/>
    <property type="molecule type" value="Genomic_DNA"/>
</dbReference>